<accession>A0ABV7YL83</accession>
<gene>
    <name evidence="3" type="ORF">ACFOUW_35110</name>
</gene>
<reference evidence="4" key="1">
    <citation type="journal article" date="2019" name="Int. J. Syst. Evol. Microbiol.">
        <title>The Global Catalogue of Microorganisms (GCM) 10K type strain sequencing project: providing services to taxonomists for standard genome sequencing and annotation.</title>
        <authorList>
            <consortium name="The Broad Institute Genomics Platform"/>
            <consortium name="The Broad Institute Genome Sequencing Center for Infectious Disease"/>
            <person name="Wu L."/>
            <person name="Ma J."/>
        </authorList>
    </citation>
    <scope>NUCLEOTIDE SEQUENCE [LARGE SCALE GENOMIC DNA]</scope>
    <source>
        <strain evidence="4">CGMCC 4.7241</strain>
    </source>
</reference>
<keyword evidence="4" id="KW-1185">Reference proteome</keyword>
<dbReference type="Pfam" id="PF01408">
    <property type="entry name" value="GFO_IDH_MocA"/>
    <property type="match status" value="1"/>
</dbReference>
<feature type="domain" description="GFO/IDH/MocA-like oxidoreductase" evidence="2">
    <location>
        <begin position="129"/>
        <end position="253"/>
    </location>
</feature>
<dbReference type="RefSeq" id="WP_205120425.1">
    <property type="nucleotide sequence ID" value="NZ_JAFBCM010000001.1"/>
</dbReference>
<protein>
    <submittedName>
        <fullName evidence="3">Gfo/Idh/MocA family protein</fullName>
    </submittedName>
</protein>
<dbReference type="InterPro" id="IPR051450">
    <property type="entry name" value="Gfo/Idh/MocA_Oxidoreductases"/>
</dbReference>
<dbReference type="Pfam" id="PF22725">
    <property type="entry name" value="GFO_IDH_MocA_C3"/>
    <property type="match status" value="1"/>
</dbReference>
<evidence type="ECO:0000313" key="3">
    <source>
        <dbReference type="EMBL" id="MFC3766106.1"/>
    </source>
</evidence>
<evidence type="ECO:0000313" key="4">
    <source>
        <dbReference type="Proteomes" id="UP001595699"/>
    </source>
</evidence>
<dbReference type="PANTHER" id="PTHR43377:SF1">
    <property type="entry name" value="BILIVERDIN REDUCTASE A"/>
    <property type="match status" value="1"/>
</dbReference>
<dbReference type="EMBL" id="JBHRZH010000049">
    <property type="protein sequence ID" value="MFC3766106.1"/>
    <property type="molecule type" value="Genomic_DNA"/>
</dbReference>
<dbReference type="Proteomes" id="UP001595699">
    <property type="component" value="Unassembled WGS sequence"/>
</dbReference>
<dbReference type="PANTHER" id="PTHR43377">
    <property type="entry name" value="BILIVERDIN REDUCTASE A"/>
    <property type="match status" value="1"/>
</dbReference>
<dbReference type="SUPFAM" id="SSF51735">
    <property type="entry name" value="NAD(P)-binding Rossmann-fold domains"/>
    <property type="match status" value="1"/>
</dbReference>
<name>A0ABV7YL83_9ACTN</name>
<dbReference type="SUPFAM" id="SSF55347">
    <property type="entry name" value="Glyceraldehyde-3-phosphate dehydrogenase-like, C-terminal domain"/>
    <property type="match status" value="1"/>
</dbReference>
<organism evidence="3 4">
    <name type="scientific">Tenggerimyces flavus</name>
    <dbReference type="NCBI Taxonomy" id="1708749"/>
    <lineage>
        <taxon>Bacteria</taxon>
        <taxon>Bacillati</taxon>
        <taxon>Actinomycetota</taxon>
        <taxon>Actinomycetes</taxon>
        <taxon>Propionibacteriales</taxon>
        <taxon>Nocardioidaceae</taxon>
        <taxon>Tenggerimyces</taxon>
    </lineage>
</organism>
<sequence length="333" mass="35210">MPRVGIVGAGIRGRLFAQALAGVQGVEVVGLADSSERVAREAREATGLTVHPSHDELLNESPDAVIVATPDFAHKDAAVAAANAGCALLLEKPVATSLADAYAIRDAVRATGVRCMVGFENRWNPHLVRVGEAVHKGELGAVTSQNYTLSNTYFVPTKMLSWAAKSSPAWFLMPHTTDLAIWLAGSRPASVYASGSRGLLQERGVDTWDVVHALITFENGSTANLTSAWILPESMDGIVDFTFQVIGSNGSVRGDLGHQGLVLATDQQRSLWPVGGTVPGELIGAPVWMARHFVRQLETGADLSPSLDEGVLVTEVICAIERSLASGKVETPG</sequence>
<dbReference type="InterPro" id="IPR036291">
    <property type="entry name" value="NAD(P)-bd_dom_sf"/>
</dbReference>
<evidence type="ECO:0000259" key="1">
    <source>
        <dbReference type="Pfam" id="PF01408"/>
    </source>
</evidence>
<dbReference type="Gene3D" id="3.40.50.720">
    <property type="entry name" value="NAD(P)-binding Rossmann-like Domain"/>
    <property type="match status" value="1"/>
</dbReference>
<dbReference type="InterPro" id="IPR055170">
    <property type="entry name" value="GFO_IDH_MocA-like_dom"/>
</dbReference>
<proteinExistence type="predicted"/>
<evidence type="ECO:0000259" key="2">
    <source>
        <dbReference type="Pfam" id="PF22725"/>
    </source>
</evidence>
<dbReference type="Gene3D" id="3.30.360.10">
    <property type="entry name" value="Dihydrodipicolinate Reductase, domain 2"/>
    <property type="match status" value="1"/>
</dbReference>
<dbReference type="InterPro" id="IPR000683">
    <property type="entry name" value="Gfo/Idh/MocA-like_OxRdtase_N"/>
</dbReference>
<comment type="caution">
    <text evidence="3">The sequence shown here is derived from an EMBL/GenBank/DDBJ whole genome shotgun (WGS) entry which is preliminary data.</text>
</comment>
<feature type="domain" description="Gfo/Idh/MocA-like oxidoreductase N-terminal" evidence="1">
    <location>
        <begin position="3"/>
        <end position="119"/>
    </location>
</feature>